<dbReference type="InParanoid" id="E4X7L5"/>
<dbReference type="AlphaFoldDB" id="E4X7L5"/>
<protein>
    <submittedName>
        <fullName evidence="1">Uncharacterized protein</fullName>
    </submittedName>
</protein>
<evidence type="ECO:0000313" key="2">
    <source>
        <dbReference type="Proteomes" id="UP000001307"/>
    </source>
</evidence>
<dbReference type="EMBL" id="FN653028">
    <property type="protein sequence ID" value="CBY18687.1"/>
    <property type="molecule type" value="Genomic_DNA"/>
</dbReference>
<accession>E4X7L5</accession>
<proteinExistence type="predicted"/>
<name>E4X7L5_OIKDI</name>
<organism evidence="1 2">
    <name type="scientific">Oikopleura dioica</name>
    <name type="common">Tunicate</name>
    <dbReference type="NCBI Taxonomy" id="34765"/>
    <lineage>
        <taxon>Eukaryota</taxon>
        <taxon>Metazoa</taxon>
        <taxon>Chordata</taxon>
        <taxon>Tunicata</taxon>
        <taxon>Appendicularia</taxon>
        <taxon>Copelata</taxon>
        <taxon>Oikopleuridae</taxon>
        <taxon>Oikopleura</taxon>
    </lineage>
</organism>
<keyword evidence="2" id="KW-1185">Reference proteome</keyword>
<gene>
    <name evidence="1" type="ORF">GSOID_T00003551001</name>
</gene>
<dbReference type="Proteomes" id="UP000001307">
    <property type="component" value="Unassembled WGS sequence"/>
</dbReference>
<reference evidence="1 2" key="1">
    <citation type="journal article" date="2010" name="Science">
        <title>Plasticity of animal genome architecture unmasked by rapid evolution of a pelagic tunicate.</title>
        <authorList>
            <person name="Denoeud F."/>
            <person name="Henriet S."/>
            <person name="Mungpakdee S."/>
            <person name="Aury J.M."/>
            <person name="Da Silva C."/>
            <person name="Brinkmann H."/>
            <person name="Mikhaleva J."/>
            <person name="Olsen L.C."/>
            <person name="Jubin C."/>
            <person name="Canestro C."/>
            <person name="Bouquet J.M."/>
            <person name="Danks G."/>
            <person name="Poulain J."/>
            <person name="Campsteijn C."/>
            <person name="Adamski M."/>
            <person name="Cross I."/>
            <person name="Yadetie F."/>
            <person name="Muffato M."/>
            <person name="Louis A."/>
            <person name="Butcher S."/>
            <person name="Tsagkogeorga G."/>
            <person name="Konrad A."/>
            <person name="Singh S."/>
            <person name="Jensen M.F."/>
            <person name="Cong E.H."/>
            <person name="Eikeseth-Otteraa H."/>
            <person name="Noel B."/>
            <person name="Anthouard V."/>
            <person name="Porcel B.M."/>
            <person name="Kachouri-Lafond R."/>
            <person name="Nishino A."/>
            <person name="Ugolini M."/>
            <person name="Chourrout P."/>
            <person name="Nishida H."/>
            <person name="Aasland R."/>
            <person name="Huzurbazar S."/>
            <person name="Westhof E."/>
            <person name="Delsuc F."/>
            <person name="Lehrach H."/>
            <person name="Reinhardt R."/>
            <person name="Weissenbach J."/>
            <person name="Roy S.W."/>
            <person name="Artiguenave F."/>
            <person name="Postlethwait J.H."/>
            <person name="Manak J.R."/>
            <person name="Thompson E.M."/>
            <person name="Jaillon O."/>
            <person name="Du Pasquier L."/>
            <person name="Boudinot P."/>
            <person name="Liberles D.A."/>
            <person name="Volff J.N."/>
            <person name="Philippe H."/>
            <person name="Lenhard B."/>
            <person name="Roest Crollius H."/>
            <person name="Wincker P."/>
            <person name="Chourrout D."/>
        </authorList>
    </citation>
    <scope>NUCLEOTIDE SEQUENCE [LARGE SCALE GENOMIC DNA]</scope>
</reference>
<evidence type="ECO:0000313" key="1">
    <source>
        <dbReference type="EMBL" id="CBY18687.1"/>
    </source>
</evidence>
<sequence length="56" mass="6524">MPGARLVLLVRVNKLARSSDTVSPVFIRDVFLYQSGIMIFEKKHILFNLFMKKKLN</sequence>